<dbReference type="GO" id="GO:0046872">
    <property type="term" value="F:metal ion binding"/>
    <property type="evidence" value="ECO:0007669"/>
    <property type="project" value="UniProtKB-KW"/>
</dbReference>
<dbReference type="EC" id="2.3.1.234" evidence="1"/>
<evidence type="ECO:0000313" key="8">
    <source>
        <dbReference type="EMBL" id="QHA00380.1"/>
    </source>
</evidence>
<dbReference type="InterPro" id="IPR043129">
    <property type="entry name" value="ATPase_NBD"/>
</dbReference>
<evidence type="ECO:0000256" key="5">
    <source>
        <dbReference type="ARBA" id="ARBA00023315"/>
    </source>
</evidence>
<evidence type="ECO:0000256" key="2">
    <source>
        <dbReference type="ARBA" id="ARBA00022679"/>
    </source>
</evidence>
<sequence length="317" mass="33912">MMFLGLDTSAYTTSVAVVDQEKHLVCEKRRLLEVPQGEKGLAQSEALFNHIKNLPELLALVPPTIWPEIAGIGVSTAPRPAEQSYMPVFLAGRSVASSLASALNVKLVTTSHQEGHLAAGLESAEGFALTDFLAVHLSGGTTEVLKVRKDSPGKLSLQILGGSSDLHAGQFVDRVGVRLGLSFPAGKELEKLALKSAPGSASLLPSSVKGYEMSFSGVESAVQRLIEEKKRPADLARAVEGCIVRTIYKVLTKAVDDTGLTDILIVGGVASNQYLRNQLEKKLESQARLFWAKPGWSSDNSIGVALLTRETMLSDNH</sequence>
<dbReference type="GO" id="GO:0008033">
    <property type="term" value="P:tRNA processing"/>
    <property type="evidence" value="ECO:0007669"/>
    <property type="project" value="UniProtKB-KW"/>
</dbReference>
<reference evidence="8 9" key="1">
    <citation type="submission" date="2019-12" db="EMBL/GenBank/DDBJ databases">
        <title>Sequence classification of anaerobic respiratory reductive dehalogenases: First we see many, then we see few.</title>
        <authorList>
            <person name="Molenda O."/>
            <person name="Puentes Jacome L.A."/>
            <person name="Cao X."/>
            <person name="Nesbo C.L."/>
            <person name="Tang S."/>
            <person name="Morson N."/>
            <person name="Patron J."/>
            <person name="Lomheim L."/>
            <person name="Wishart D.S."/>
            <person name="Edwards E.A."/>
        </authorList>
    </citation>
    <scope>NUCLEOTIDE SEQUENCE [LARGE SCALE GENOMIC DNA]</scope>
    <source>
        <strain evidence="8 9">12DCA</strain>
    </source>
</reference>
<dbReference type="PANTHER" id="PTHR11735:SF14">
    <property type="entry name" value="TRNA N6-ADENOSINE THREONYLCARBAMOYLTRANSFERASE"/>
    <property type="match status" value="1"/>
</dbReference>
<dbReference type="AlphaFoldDB" id="A0A857DGF3"/>
<proteinExistence type="predicted"/>
<dbReference type="GO" id="GO:0000408">
    <property type="term" value="C:EKC/KEOPS complex"/>
    <property type="evidence" value="ECO:0007669"/>
    <property type="project" value="TreeGrafter"/>
</dbReference>
<dbReference type="SUPFAM" id="SSF53067">
    <property type="entry name" value="Actin-like ATPase domain"/>
    <property type="match status" value="1"/>
</dbReference>
<dbReference type="InterPro" id="IPR000905">
    <property type="entry name" value="Gcp-like_dom"/>
</dbReference>
<name>A0A857DGF3_9FIRM</name>
<protein>
    <recommendedName>
        <fullName evidence="1">N(6)-L-threonylcarbamoyladenine synthase</fullName>
        <ecNumber evidence="1">2.3.1.234</ecNumber>
    </recommendedName>
</protein>
<accession>A0A857DGF3</accession>
<dbReference type="GO" id="GO:0005737">
    <property type="term" value="C:cytoplasm"/>
    <property type="evidence" value="ECO:0007669"/>
    <property type="project" value="TreeGrafter"/>
</dbReference>
<dbReference type="Proteomes" id="UP000430508">
    <property type="component" value="Chromosome"/>
</dbReference>
<dbReference type="InterPro" id="IPR017861">
    <property type="entry name" value="KAE1/TsaD"/>
</dbReference>
<gene>
    <name evidence="8" type="ORF">GQ588_06900</name>
</gene>
<dbReference type="PANTHER" id="PTHR11735">
    <property type="entry name" value="TRNA N6-ADENOSINE THREONYLCARBAMOYLTRANSFERASE"/>
    <property type="match status" value="1"/>
</dbReference>
<dbReference type="GO" id="GO:0061711">
    <property type="term" value="F:tRNA N(6)-L-threonylcarbamoyladenine synthase activity"/>
    <property type="evidence" value="ECO:0007669"/>
    <property type="project" value="UniProtKB-EC"/>
</dbReference>
<evidence type="ECO:0000256" key="4">
    <source>
        <dbReference type="ARBA" id="ARBA00022723"/>
    </source>
</evidence>
<dbReference type="PRINTS" id="PR00789">
    <property type="entry name" value="OSIALOPTASE"/>
</dbReference>
<evidence type="ECO:0000256" key="1">
    <source>
        <dbReference type="ARBA" id="ARBA00012156"/>
    </source>
</evidence>
<evidence type="ECO:0000256" key="6">
    <source>
        <dbReference type="ARBA" id="ARBA00048117"/>
    </source>
</evidence>
<dbReference type="RefSeq" id="WP_019225831.1">
    <property type="nucleotide sequence ID" value="NZ_CP046996.1"/>
</dbReference>
<evidence type="ECO:0000259" key="7">
    <source>
        <dbReference type="Pfam" id="PF00814"/>
    </source>
</evidence>
<dbReference type="Gene3D" id="3.30.420.40">
    <property type="match status" value="2"/>
</dbReference>
<dbReference type="Pfam" id="PF00814">
    <property type="entry name" value="TsaD"/>
    <property type="match status" value="1"/>
</dbReference>
<organism evidence="8 9">
    <name type="scientific">Dehalobacter restrictus</name>
    <dbReference type="NCBI Taxonomy" id="55583"/>
    <lineage>
        <taxon>Bacteria</taxon>
        <taxon>Bacillati</taxon>
        <taxon>Bacillota</taxon>
        <taxon>Clostridia</taxon>
        <taxon>Eubacteriales</taxon>
        <taxon>Desulfitobacteriaceae</taxon>
        <taxon>Dehalobacter</taxon>
    </lineage>
</organism>
<dbReference type="EMBL" id="CP046996">
    <property type="protein sequence ID" value="QHA00380.1"/>
    <property type="molecule type" value="Genomic_DNA"/>
</dbReference>
<keyword evidence="2" id="KW-0808">Transferase</keyword>
<keyword evidence="4" id="KW-0479">Metal-binding</keyword>
<evidence type="ECO:0000256" key="3">
    <source>
        <dbReference type="ARBA" id="ARBA00022694"/>
    </source>
</evidence>
<feature type="domain" description="Gcp-like" evidence="7">
    <location>
        <begin position="91"/>
        <end position="302"/>
    </location>
</feature>
<keyword evidence="5" id="KW-0012">Acyltransferase</keyword>
<keyword evidence="3" id="KW-0819">tRNA processing</keyword>
<comment type="catalytic activity">
    <reaction evidence="6">
        <text>L-threonylcarbamoyladenylate + adenosine(37) in tRNA = N(6)-L-threonylcarbamoyladenosine(37) in tRNA + AMP + H(+)</text>
        <dbReference type="Rhea" id="RHEA:37059"/>
        <dbReference type="Rhea" id="RHEA-COMP:10162"/>
        <dbReference type="Rhea" id="RHEA-COMP:10163"/>
        <dbReference type="ChEBI" id="CHEBI:15378"/>
        <dbReference type="ChEBI" id="CHEBI:73682"/>
        <dbReference type="ChEBI" id="CHEBI:74411"/>
        <dbReference type="ChEBI" id="CHEBI:74418"/>
        <dbReference type="ChEBI" id="CHEBI:456215"/>
        <dbReference type="EC" id="2.3.1.234"/>
    </reaction>
</comment>
<evidence type="ECO:0000313" key="9">
    <source>
        <dbReference type="Proteomes" id="UP000430508"/>
    </source>
</evidence>